<feature type="transmembrane region" description="Helical" evidence="1">
    <location>
        <begin position="152"/>
        <end position="171"/>
    </location>
</feature>
<dbReference type="RefSeq" id="WP_183802963.1">
    <property type="nucleotide sequence ID" value="NZ_JACIII010000019.1"/>
</dbReference>
<feature type="transmembrane region" description="Helical" evidence="1">
    <location>
        <begin position="231"/>
        <end position="252"/>
    </location>
</feature>
<dbReference type="InterPro" id="IPR007272">
    <property type="entry name" value="Sulf_transp_TsuA/YedE"/>
</dbReference>
<feature type="transmembrane region" description="Helical" evidence="1">
    <location>
        <begin position="43"/>
        <end position="66"/>
    </location>
</feature>
<name>A0AAW3UZS3_9BURK</name>
<dbReference type="AlphaFoldDB" id="A0AAW3UZS3"/>
<dbReference type="EMBL" id="JACIIK010000009">
    <property type="protein sequence ID" value="MBB6204058.1"/>
    <property type="molecule type" value="Genomic_DNA"/>
</dbReference>
<sequence>MTSAIAMFDLLSPPLVGLIGFASSRASLCTVRAVAEVLTSQRAWLLTSFAKAAAWTTVVSGVIALVSPTSATQVLERLPHGLGLVGGFLFGVGAAINGGCSLSTLQRLADGDLSMLGTLTAYILGSLAFNALSRELGFTTLQALPTCWQGGHPWGSALLCLLLLWVSWEVIRLWRPAAAAIRFHQRLVSPAYRLSSTAALLGIAGGLLYQLQGSWTYTNYLRAVTASWLGAGAAPSAFHGLLLVALLGGMLLSSLQRGSFALKRHWHLHLPRRLAGGFLMGIGGTLVPGGNDTLILSAIPPLSLWALFNYLSLLSGIAAVMLVTRAMSGHLPQVECVQDECH</sequence>
<feature type="transmembrane region" description="Helical" evidence="1">
    <location>
        <begin position="113"/>
        <end position="132"/>
    </location>
</feature>
<comment type="caution">
    <text evidence="2">The sequence shown here is derived from an EMBL/GenBank/DDBJ whole genome shotgun (WGS) entry which is preliminary data.</text>
</comment>
<evidence type="ECO:0008006" key="4">
    <source>
        <dbReference type="Google" id="ProtNLM"/>
    </source>
</evidence>
<protein>
    <recommendedName>
        <fullName evidence="4">Sulphur transport domain-containing protein</fullName>
    </recommendedName>
</protein>
<reference evidence="2 3" key="1">
    <citation type="submission" date="2020-08" db="EMBL/GenBank/DDBJ databases">
        <title>Genomic Encyclopedia of Type Strains, Phase IV (KMG-V): Genome sequencing to study the core and pangenomes of soil and plant-associated prokaryotes.</title>
        <authorList>
            <person name="Whitman W."/>
        </authorList>
    </citation>
    <scope>NUCLEOTIDE SEQUENCE [LARGE SCALE GENOMIC DNA]</scope>
    <source>
        <strain evidence="2 3">SEMIA 4013</strain>
    </source>
</reference>
<feature type="transmembrane region" description="Helical" evidence="1">
    <location>
        <begin position="273"/>
        <end position="290"/>
    </location>
</feature>
<organism evidence="2 3">
    <name type="scientific">Paraburkholderia fungorum</name>
    <dbReference type="NCBI Taxonomy" id="134537"/>
    <lineage>
        <taxon>Bacteria</taxon>
        <taxon>Pseudomonadati</taxon>
        <taxon>Pseudomonadota</taxon>
        <taxon>Betaproteobacteria</taxon>
        <taxon>Burkholderiales</taxon>
        <taxon>Burkholderiaceae</taxon>
        <taxon>Paraburkholderia</taxon>
    </lineage>
</organism>
<keyword evidence="1" id="KW-1133">Transmembrane helix</keyword>
<evidence type="ECO:0000313" key="2">
    <source>
        <dbReference type="EMBL" id="MBB6204058.1"/>
    </source>
</evidence>
<proteinExistence type="predicted"/>
<dbReference type="Proteomes" id="UP000518681">
    <property type="component" value="Unassembled WGS sequence"/>
</dbReference>
<feature type="transmembrane region" description="Helical" evidence="1">
    <location>
        <begin position="12"/>
        <end position="31"/>
    </location>
</feature>
<accession>A0AAW3UZS3</accession>
<evidence type="ECO:0000313" key="3">
    <source>
        <dbReference type="Proteomes" id="UP000518681"/>
    </source>
</evidence>
<evidence type="ECO:0000256" key="1">
    <source>
        <dbReference type="SAM" id="Phobius"/>
    </source>
</evidence>
<dbReference type="Pfam" id="PF04143">
    <property type="entry name" value="Sulf_transp"/>
    <property type="match status" value="1"/>
</dbReference>
<feature type="transmembrane region" description="Helical" evidence="1">
    <location>
        <begin position="302"/>
        <end position="323"/>
    </location>
</feature>
<feature type="transmembrane region" description="Helical" evidence="1">
    <location>
        <begin position="78"/>
        <end position="101"/>
    </location>
</feature>
<keyword evidence="1" id="KW-0812">Transmembrane</keyword>
<feature type="transmembrane region" description="Helical" evidence="1">
    <location>
        <begin position="191"/>
        <end position="211"/>
    </location>
</feature>
<gene>
    <name evidence="2" type="ORF">GGD69_004952</name>
</gene>
<keyword evidence="1" id="KW-0472">Membrane</keyword>